<feature type="transmembrane region" description="Helical" evidence="1">
    <location>
        <begin position="212"/>
        <end position="237"/>
    </location>
</feature>
<keyword evidence="1" id="KW-0812">Transmembrane</keyword>
<dbReference type="PANTHER" id="PTHR44329:SF214">
    <property type="entry name" value="PROTEIN KINASE DOMAIN-CONTAINING PROTEIN"/>
    <property type="match status" value="1"/>
</dbReference>
<evidence type="ECO:0000313" key="5">
    <source>
        <dbReference type="Proteomes" id="UP001632037"/>
    </source>
</evidence>
<keyword evidence="1" id="KW-0472">Membrane</keyword>
<dbReference type="Pfam" id="PF00069">
    <property type="entry name" value="Pkinase"/>
    <property type="match status" value="1"/>
</dbReference>
<dbReference type="AlphaFoldDB" id="A0ABD3FFV8"/>
<reference evidence="4 5" key="1">
    <citation type="submission" date="2024-09" db="EMBL/GenBank/DDBJ databases">
        <title>Genome sequencing and assembly of Phytophthora oleae, isolate VK10A, causative agent of rot of olive drupes.</title>
        <authorList>
            <person name="Conti Taguali S."/>
            <person name="Riolo M."/>
            <person name="La Spada F."/>
            <person name="Cacciola S.O."/>
            <person name="Dionisio G."/>
        </authorList>
    </citation>
    <scope>NUCLEOTIDE SEQUENCE [LARGE SCALE GENOMIC DNA]</scope>
    <source>
        <strain evidence="4 5">VK10A</strain>
    </source>
</reference>
<dbReference type="Gene3D" id="1.10.510.10">
    <property type="entry name" value="Transferase(Phosphotransferase) domain 1"/>
    <property type="match status" value="1"/>
</dbReference>
<keyword evidence="2" id="KW-0732">Signal</keyword>
<evidence type="ECO:0000313" key="4">
    <source>
        <dbReference type="EMBL" id="KAL3665823.1"/>
    </source>
</evidence>
<dbReference type="InterPro" id="IPR000719">
    <property type="entry name" value="Prot_kinase_dom"/>
</dbReference>
<organism evidence="4 5">
    <name type="scientific">Phytophthora oleae</name>
    <dbReference type="NCBI Taxonomy" id="2107226"/>
    <lineage>
        <taxon>Eukaryota</taxon>
        <taxon>Sar</taxon>
        <taxon>Stramenopiles</taxon>
        <taxon>Oomycota</taxon>
        <taxon>Peronosporomycetes</taxon>
        <taxon>Peronosporales</taxon>
        <taxon>Peronosporaceae</taxon>
        <taxon>Phytophthora</taxon>
    </lineage>
</organism>
<sequence length="583" mass="63908">MRFRAMLSISLAVTTPSVASTLVQARVVYSDTNCHGTPIYLDLQEDANCSIETAKCTPHGEDVGAQYESISCVDTERHDFVSEVFDGFAYVMLDLYDKGCSNWLYSDAFLAAGICQQASTGNASISSIVRLSPDGSAVFELFDDIHCGLNGKLMTLTNYEISSHTCLGNGMRFYSSVSPTNTSSASSSSSGTSSTDGSISSLTEASKDSTKLSFAGIIGIVLGSIALALLVVALIIWRRRSNSKQWIPSEVESPIDYQRDDSKLNPSYMSDTTERCTMADVHGYREDSRVTGVWDDQVIVAVRIPRNKVVVHELISRDGYAEVFKGTFNGQLVTVKSLLPQTRKNIECVVDFCSEAKMMTTMDHPRIAQLIGVAWDSRSNVCVVSEYLDGGDLRGLLDSFAQLNHPVGFDYDKVKIALHIAHALTYLHSLEPPVIHRNLKSKNVLLTYELDAKVTDFGISREQMDSTMTAGVGSALWMAPEVIMGHRYDEKAAVFSFGVVLSELDVHSLPYSHVESQTHSRHKIPESLILQRMIAGNLQVEFSQRGSGSTQELGKACVAVDPTQRPTAAEVLYKLHTILPSEM</sequence>
<dbReference type="EMBL" id="JBIMZQ010000019">
    <property type="protein sequence ID" value="KAL3665823.1"/>
    <property type="molecule type" value="Genomic_DNA"/>
</dbReference>
<feature type="domain" description="Protein kinase" evidence="3">
    <location>
        <begin position="309"/>
        <end position="579"/>
    </location>
</feature>
<dbReference type="PANTHER" id="PTHR44329">
    <property type="entry name" value="SERINE/THREONINE-PROTEIN KINASE TNNI3K-RELATED"/>
    <property type="match status" value="1"/>
</dbReference>
<dbReference type="CDD" id="cd21699">
    <property type="entry name" value="JMTM_APP_like"/>
    <property type="match status" value="1"/>
</dbReference>
<accession>A0ABD3FFV8</accession>
<gene>
    <name evidence="4" type="ORF">V7S43_009249</name>
</gene>
<comment type="caution">
    <text evidence="4">The sequence shown here is derived from an EMBL/GenBank/DDBJ whole genome shotgun (WGS) entry which is preliminary data.</text>
</comment>
<protein>
    <recommendedName>
        <fullName evidence="3">Protein kinase domain-containing protein</fullName>
    </recommendedName>
</protein>
<evidence type="ECO:0000259" key="3">
    <source>
        <dbReference type="PROSITE" id="PS50011"/>
    </source>
</evidence>
<proteinExistence type="predicted"/>
<feature type="signal peptide" evidence="2">
    <location>
        <begin position="1"/>
        <end position="25"/>
    </location>
</feature>
<feature type="chain" id="PRO_5044747036" description="Protein kinase domain-containing protein" evidence="2">
    <location>
        <begin position="26"/>
        <end position="583"/>
    </location>
</feature>
<evidence type="ECO:0000256" key="2">
    <source>
        <dbReference type="SAM" id="SignalP"/>
    </source>
</evidence>
<dbReference type="PROSITE" id="PS50011">
    <property type="entry name" value="PROTEIN_KINASE_DOM"/>
    <property type="match status" value="1"/>
</dbReference>
<keyword evidence="1" id="KW-1133">Transmembrane helix</keyword>
<name>A0ABD3FFV8_9STRA</name>
<dbReference type="InterPro" id="IPR011009">
    <property type="entry name" value="Kinase-like_dom_sf"/>
</dbReference>
<evidence type="ECO:0000256" key="1">
    <source>
        <dbReference type="SAM" id="Phobius"/>
    </source>
</evidence>
<keyword evidence="5" id="KW-1185">Reference proteome</keyword>
<dbReference type="Proteomes" id="UP001632037">
    <property type="component" value="Unassembled WGS sequence"/>
</dbReference>
<dbReference type="SUPFAM" id="SSF56112">
    <property type="entry name" value="Protein kinase-like (PK-like)"/>
    <property type="match status" value="1"/>
</dbReference>
<dbReference type="InterPro" id="IPR051681">
    <property type="entry name" value="Ser/Thr_Kinases-Pseudokinases"/>
</dbReference>
<dbReference type="Gene3D" id="3.30.200.20">
    <property type="entry name" value="Phosphorylase Kinase, domain 1"/>
    <property type="match status" value="1"/>
</dbReference>